<keyword evidence="11" id="KW-1185">Reference proteome</keyword>
<evidence type="ECO:0000256" key="5">
    <source>
        <dbReference type="PROSITE-ProRule" id="PRU10015"/>
    </source>
</evidence>
<dbReference type="InterPro" id="IPR012340">
    <property type="entry name" value="NA-bd_OB-fold"/>
</dbReference>
<dbReference type="InterPro" id="IPR029063">
    <property type="entry name" value="SAM-dependent_MTases_sf"/>
</dbReference>
<dbReference type="GO" id="GO:0070475">
    <property type="term" value="P:rRNA base methylation"/>
    <property type="evidence" value="ECO:0007669"/>
    <property type="project" value="TreeGrafter"/>
</dbReference>
<feature type="binding site" evidence="4">
    <location>
        <position position="312"/>
    </location>
    <ligand>
        <name>S-adenosyl-L-methionine</name>
        <dbReference type="ChEBI" id="CHEBI:59789"/>
    </ligand>
</feature>
<dbReference type="Proteomes" id="UP000051749">
    <property type="component" value="Unassembled WGS sequence"/>
</dbReference>
<dbReference type="InterPro" id="IPR010280">
    <property type="entry name" value="U5_MeTrfase_fam"/>
</dbReference>
<dbReference type="OrthoDB" id="9804590at2"/>
<dbReference type="PROSITE" id="PS01230">
    <property type="entry name" value="TRMA_1"/>
    <property type="match status" value="1"/>
</dbReference>
<evidence type="ECO:0000313" key="11">
    <source>
        <dbReference type="Proteomes" id="UP000182818"/>
    </source>
</evidence>
<feature type="binding site" evidence="4">
    <location>
        <position position="362"/>
    </location>
    <ligand>
        <name>S-adenosyl-L-methionine</name>
        <dbReference type="ChEBI" id="CHEBI:59789"/>
    </ligand>
</feature>
<dbReference type="PANTHER" id="PTHR11061:SF45">
    <property type="match status" value="1"/>
</dbReference>
<evidence type="ECO:0000256" key="4">
    <source>
        <dbReference type="PROSITE-ProRule" id="PRU01024"/>
    </source>
</evidence>
<feature type="domain" description="TRAM" evidence="7">
    <location>
        <begin position="28"/>
        <end position="86"/>
    </location>
</feature>
<dbReference type="EMBL" id="FOGK01000001">
    <property type="protein sequence ID" value="SER00328.1"/>
    <property type="molecule type" value="Genomic_DNA"/>
</dbReference>
<evidence type="ECO:0000313" key="10">
    <source>
        <dbReference type="Proteomes" id="UP000051749"/>
    </source>
</evidence>
<keyword evidence="1 4" id="KW-0489">Methyltransferase</keyword>
<gene>
    <name evidence="8" type="ORF">IV87_GL000145</name>
    <name evidence="9" type="ORF">SAMN04487973_10123</name>
</gene>
<accession>A0A0R2K8X5</accession>
<dbReference type="EMBL" id="JQBY01000001">
    <property type="protein sequence ID" value="KRN83676.1"/>
    <property type="molecule type" value="Genomic_DNA"/>
</dbReference>
<evidence type="ECO:0000313" key="8">
    <source>
        <dbReference type="EMBL" id="KRN83676.1"/>
    </source>
</evidence>
<evidence type="ECO:0000259" key="7">
    <source>
        <dbReference type="PROSITE" id="PS50926"/>
    </source>
</evidence>
<evidence type="ECO:0000256" key="3">
    <source>
        <dbReference type="ARBA" id="ARBA00022691"/>
    </source>
</evidence>
<protein>
    <submittedName>
        <fullName evidence="8">23S rRNA (Uracil-5-)-methyltransferase</fullName>
    </submittedName>
    <submittedName>
        <fullName evidence="9">23S rRNA m(5)U-1939 methyltransferase</fullName>
    </submittedName>
</protein>
<dbReference type="Gene3D" id="2.40.50.140">
    <property type="entry name" value="Nucleic acid-binding proteins"/>
    <property type="match status" value="1"/>
</dbReference>
<dbReference type="GO" id="GO:0070041">
    <property type="term" value="F:rRNA (uridine-C5-)-methyltransferase activity"/>
    <property type="evidence" value="ECO:0007669"/>
    <property type="project" value="TreeGrafter"/>
</dbReference>
<feature type="region of interest" description="Disordered" evidence="6">
    <location>
        <begin position="1"/>
        <end position="27"/>
    </location>
</feature>
<dbReference type="SUPFAM" id="SSF50249">
    <property type="entry name" value="Nucleic acid-binding proteins"/>
    <property type="match status" value="1"/>
</dbReference>
<comment type="similarity">
    <text evidence="4">Belongs to the class I-like SAM-binding methyltransferase superfamily. RNA M5U methyltransferase family.</text>
</comment>
<dbReference type="NCBIfam" id="TIGR00479">
    <property type="entry name" value="rumA"/>
    <property type="match status" value="1"/>
</dbReference>
<dbReference type="PATRIC" id="fig|319653.3.peg.148"/>
<reference evidence="9 11" key="2">
    <citation type="submission" date="2016-10" db="EMBL/GenBank/DDBJ databases">
        <authorList>
            <person name="Varghese N."/>
            <person name="Submissions S."/>
        </authorList>
    </citation>
    <scope>NUCLEOTIDE SEQUENCE [LARGE SCALE GENOMIC DNA]</scope>
    <source>
        <strain evidence="9 11">CGMCC 1.3889</strain>
    </source>
</reference>
<dbReference type="RefSeq" id="WP_074693790.1">
    <property type="nucleotide sequence ID" value="NZ_BJYP01000001.1"/>
</dbReference>
<evidence type="ECO:0000313" key="9">
    <source>
        <dbReference type="EMBL" id="SER00328.1"/>
    </source>
</evidence>
<dbReference type="PROSITE" id="PS51687">
    <property type="entry name" value="SAM_MT_RNA_M5U"/>
    <property type="match status" value="1"/>
</dbReference>
<evidence type="ECO:0000256" key="2">
    <source>
        <dbReference type="ARBA" id="ARBA00022679"/>
    </source>
</evidence>
<dbReference type="Gene3D" id="2.40.50.1070">
    <property type="match status" value="1"/>
</dbReference>
<dbReference type="SUPFAM" id="SSF53335">
    <property type="entry name" value="S-adenosyl-L-methionine-dependent methyltransferases"/>
    <property type="match status" value="1"/>
</dbReference>
<dbReference type="PANTHER" id="PTHR11061">
    <property type="entry name" value="RNA M5U METHYLTRANSFERASE"/>
    <property type="match status" value="1"/>
</dbReference>
<dbReference type="AlphaFoldDB" id="A0A0R2K8X5"/>
<proteinExistence type="inferred from homology"/>
<dbReference type="Gene3D" id="3.40.50.150">
    <property type="entry name" value="Vaccinia Virus protein VP39"/>
    <property type="match status" value="1"/>
</dbReference>
<reference evidence="8 10" key="1">
    <citation type="journal article" date="2015" name="Genome Announc.">
        <title>Expanding the biotechnology potential of lactobacilli through comparative genomics of 213 strains and associated genera.</title>
        <authorList>
            <person name="Sun Z."/>
            <person name="Harris H.M."/>
            <person name="McCann A."/>
            <person name="Guo C."/>
            <person name="Argimon S."/>
            <person name="Zhang W."/>
            <person name="Yang X."/>
            <person name="Jeffery I.B."/>
            <person name="Cooney J.C."/>
            <person name="Kagawa T.F."/>
            <person name="Liu W."/>
            <person name="Song Y."/>
            <person name="Salvetti E."/>
            <person name="Wrobel A."/>
            <person name="Rasinkangas P."/>
            <person name="Parkhill J."/>
            <person name="Rea M.C."/>
            <person name="O'Sullivan O."/>
            <person name="Ritari J."/>
            <person name="Douillard F.P."/>
            <person name="Paul Ross R."/>
            <person name="Yang R."/>
            <person name="Briner A.E."/>
            <person name="Felis G.E."/>
            <person name="de Vos W.M."/>
            <person name="Barrangou R."/>
            <person name="Klaenhammer T.R."/>
            <person name="Caufield P.W."/>
            <person name="Cui Y."/>
            <person name="Zhang H."/>
            <person name="O'Toole P.W."/>
        </authorList>
    </citation>
    <scope>NUCLEOTIDE SEQUENCE [LARGE SCALE GENOMIC DNA]</scope>
    <source>
        <strain evidence="8 10">DSM 22301</strain>
    </source>
</reference>
<dbReference type="Proteomes" id="UP000182818">
    <property type="component" value="Unassembled WGS sequence"/>
</dbReference>
<feature type="binding site" evidence="4">
    <location>
        <position position="341"/>
    </location>
    <ligand>
        <name>S-adenosyl-L-methionine</name>
        <dbReference type="ChEBI" id="CHEBI:59789"/>
    </ligand>
</feature>
<evidence type="ECO:0000256" key="6">
    <source>
        <dbReference type="SAM" id="MobiDB-lite"/>
    </source>
</evidence>
<dbReference type="Pfam" id="PF01938">
    <property type="entry name" value="TRAM"/>
    <property type="match status" value="1"/>
</dbReference>
<evidence type="ECO:0000256" key="1">
    <source>
        <dbReference type="ARBA" id="ARBA00022603"/>
    </source>
</evidence>
<keyword evidence="3 4" id="KW-0949">S-adenosyl-L-methionine</keyword>
<dbReference type="CDD" id="cd02440">
    <property type="entry name" value="AdoMet_MTases"/>
    <property type="match status" value="1"/>
</dbReference>
<dbReference type="FunFam" id="3.40.50.150:FF:000009">
    <property type="entry name" value="23S rRNA (Uracil(1939)-C(5))-methyltransferase RlmD"/>
    <property type="match status" value="1"/>
</dbReference>
<dbReference type="PROSITE" id="PS50926">
    <property type="entry name" value="TRAM"/>
    <property type="match status" value="1"/>
</dbReference>
<feature type="active site" description="Nucleophile" evidence="4">
    <location>
        <position position="437"/>
    </location>
</feature>
<feature type="active site" evidence="5">
    <location>
        <position position="437"/>
    </location>
</feature>
<organism evidence="8 10">
    <name type="scientific">Pediococcus ethanolidurans</name>
    <dbReference type="NCBI Taxonomy" id="319653"/>
    <lineage>
        <taxon>Bacteria</taxon>
        <taxon>Bacillati</taxon>
        <taxon>Bacillota</taxon>
        <taxon>Bacilli</taxon>
        <taxon>Lactobacillales</taxon>
        <taxon>Lactobacillaceae</taxon>
        <taxon>Pediococcus</taxon>
    </lineage>
</organism>
<name>A0A0R2K8X5_9LACO</name>
<sequence length="480" mass="54413">MYNKQNHNLHYQKNSHQSRPQHETVQSTIPIGQRIPLTIKRLGINGEGIGYFKHTICFVKGALPDEVVTATVTEIHPRYMIAKLHTIRKKSPNRVEPRDPFADEVGGFELEHLSYPAQLEFKQDVVRQALEKYRPSGYKYYKLLPTIGMDNPYEYRNKAQFQVRVLNGKVAAGLYKENSHDLVDLPTCSVQHPLTMKVMRRVVELLETYQVPIYDEEQGSGIVKTIVVRVAVATNEVQLVFITNSTKLPHKRELIAELQKQFPEIVSYMQNVNKGKTSLVWGDDTTLLAGKTFIQDKLEDLTFNLSARAFYQLNPYQTAKLYDEARKALALSPNDNLVDAYSGVGTIGLSLAAQAKEVRGMDIIPESIEDANENAKLNGITNAKYQVGRAEEVLPQWMAEGFRPDALVVDPPRTGLDDVLIQTILTSKPERFVYISCNPSTLARDLAQLTKTYIVDYIQSIDMFPQTARCEAVVKFTRRH</sequence>
<dbReference type="FunFam" id="2.40.50.1070:FF:000003">
    <property type="entry name" value="23S rRNA (Uracil-5-)-methyltransferase RumA"/>
    <property type="match status" value="1"/>
</dbReference>
<dbReference type="STRING" id="319653.SAMN04487973_10123"/>
<keyword evidence="2 4" id="KW-0808">Transferase</keyword>
<dbReference type="InterPro" id="IPR030390">
    <property type="entry name" value="MeTrfase_TrmA_AS"/>
</dbReference>
<dbReference type="GeneID" id="76042626"/>
<dbReference type="Pfam" id="PF05958">
    <property type="entry name" value="tRNA_U5-meth_tr"/>
    <property type="match status" value="1"/>
</dbReference>
<comment type="caution">
    <text evidence="8">The sequence shown here is derived from an EMBL/GenBank/DDBJ whole genome shotgun (WGS) entry which is preliminary data.</text>
</comment>
<dbReference type="InterPro" id="IPR002792">
    <property type="entry name" value="TRAM_dom"/>
</dbReference>
<feature type="binding site" evidence="4">
    <location>
        <position position="410"/>
    </location>
    <ligand>
        <name>S-adenosyl-L-methionine</name>
        <dbReference type="ChEBI" id="CHEBI:59789"/>
    </ligand>
</feature>